<dbReference type="Gene3D" id="3.40.630.30">
    <property type="match status" value="1"/>
</dbReference>
<dbReference type="STRING" id="1823756.A4H34_02880"/>
<dbReference type="EMBL" id="LVZK01000001">
    <property type="protein sequence ID" value="OAP86136.1"/>
    <property type="molecule type" value="Genomic_DNA"/>
</dbReference>
<keyword evidence="3" id="KW-1185">Reference proteome</keyword>
<evidence type="ECO:0000259" key="1">
    <source>
        <dbReference type="PROSITE" id="PS51186"/>
    </source>
</evidence>
<name>A0A179B363_9ACTO</name>
<dbReference type="PROSITE" id="PS51186">
    <property type="entry name" value="GNAT"/>
    <property type="match status" value="1"/>
</dbReference>
<sequence>MRIAEIAPADVGSWLPRAVEHMARVRVASGALREGHLAEYKMRKAAMFRVGVPRDSRIFTSEAGEWMWLRLGDEPEVVASRITGDPAPWVRKIFATCDDRPVAMKVFPGERGLAELPSREISERLAVPISDVHLTSTYDDIHVRSMTAAELDTFLERTMRSADRHLALASGSCPMRGSWDVLMKARERLSDGVATPGHALMAICVDSTTIGGMWVEIDGKDARIWDLHVYEGYRGHGHSKAALLAMAEGLKREGVHYLNVTVIAPNTGAIDIYESVGFRVTARHVVLELPTLAGLIEL</sequence>
<dbReference type="Pfam" id="PF00583">
    <property type="entry name" value="Acetyltransf_1"/>
    <property type="match status" value="1"/>
</dbReference>
<dbReference type="InterPro" id="IPR000182">
    <property type="entry name" value="GNAT_dom"/>
</dbReference>
<feature type="domain" description="N-acetyltransferase" evidence="1">
    <location>
        <begin position="141"/>
        <end position="298"/>
    </location>
</feature>
<evidence type="ECO:0000313" key="2">
    <source>
        <dbReference type="EMBL" id="OAP86136.1"/>
    </source>
</evidence>
<comment type="caution">
    <text evidence="2">The sequence shown here is derived from an EMBL/GenBank/DDBJ whole genome shotgun (WGS) entry which is preliminary data.</text>
</comment>
<evidence type="ECO:0000313" key="3">
    <source>
        <dbReference type="Proteomes" id="UP000078368"/>
    </source>
</evidence>
<gene>
    <name evidence="2" type="ORF">A4H34_02880</name>
</gene>
<dbReference type="InterPro" id="IPR016181">
    <property type="entry name" value="Acyl_CoA_acyltransferase"/>
</dbReference>
<proteinExistence type="predicted"/>
<dbReference type="RefSeq" id="WP_009197852.1">
    <property type="nucleotide sequence ID" value="NZ_LVZK01000001.1"/>
</dbReference>
<dbReference type="SUPFAM" id="SSF55729">
    <property type="entry name" value="Acyl-CoA N-acyltransferases (Nat)"/>
    <property type="match status" value="1"/>
</dbReference>
<dbReference type="OrthoDB" id="3267476at2"/>
<protein>
    <recommendedName>
        <fullName evidence="1">N-acetyltransferase domain-containing protein</fullName>
    </recommendedName>
</protein>
<accession>A0A179B363</accession>
<organism evidence="2 3">
    <name type="scientific">Peptidiphaga gingivicola</name>
    <dbReference type="NCBI Taxonomy" id="2741497"/>
    <lineage>
        <taxon>Bacteria</taxon>
        <taxon>Bacillati</taxon>
        <taxon>Actinomycetota</taxon>
        <taxon>Actinomycetes</taxon>
        <taxon>Actinomycetales</taxon>
        <taxon>Actinomycetaceae</taxon>
        <taxon>Peptidiphaga</taxon>
    </lineage>
</organism>
<dbReference type="Proteomes" id="UP000078368">
    <property type="component" value="Unassembled WGS sequence"/>
</dbReference>
<dbReference type="GO" id="GO:0016747">
    <property type="term" value="F:acyltransferase activity, transferring groups other than amino-acyl groups"/>
    <property type="evidence" value="ECO:0007669"/>
    <property type="project" value="InterPro"/>
</dbReference>
<reference evidence="2 3" key="1">
    <citation type="submission" date="2016-04" db="EMBL/GenBank/DDBJ databases">
        <title>Peptidophaga gingivicola gen. nov., sp. nov., isolated from human subgingival plaque.</title>
        <authorList>
            <person name="Beall C.J."/>
            <person name="Mokrzan E.M."/>
            <person name="Griffen A.L."/>
            <person name="Leys E.J."/>
        </authorList>
    </citation>
    <scope>NUCLEOTIDE SEQUENCE [LARGE SCALE GENOMIC DNA]</scope>
    <source>
        <strain evidence="2 3">BA112</strain>
    </source>
</reference>
<dbReference type="AlphaFoldDB" id="A0A179B363"/>